<sequence length="138" mass="15721">MGYVFDQETLPKLVAVVPGRERIFFVSPELAGHDAFLSGVLRYKDGRSPYHYHSGCEHFYLLLQGEATLVTESGQQHVRAGHLVFIPEEKKHQLVAEGSDPLVFMEFQAPNRFKTTILEGDADDLRWFRADGSVWNQK</sequence>
<name>A0A932GR17_UNCTE</name>
<gene>
    <name evidence="2" type="ORF">HYY65_12195</name>
</gene>
<dbReference type="InterPro" id="IPR011051">
    <property type="entry name" value="RmlC_Cupin_sf"/>
</dbReference>
<dbReference type="InterPro" id="IPR014710">
    <property type="entry name" value="RmlC-like_jellyroll"/>
</dbReference>
<evidence type="ECO:0000313" key="3">
    <source>
        <dbReference type="Proteomes" id="UP000741360"/>
    </source>
</evidence>
<evidence type="ECO:0000313" key="2">
    <source>
        <dbReference type="EMBL" id="MBI3015786.1"/>
    </source>
</evidence>
<reference evidence="2" key="1">
    <citation type="submission" date="2020-07" db="EMBL/GenBank/DDBJ databases">
        <title>Huge and variable diversity of episymbiotic CPR bacteria and DPANN archaea in groundwater ecosystems.</title>
        <authorList>
            <person name="He C.Y."/>
            <person name="Keren R."/>
            <person name="Whittaker M."/>
            <person name="Farag I.F."/>
            <person name="Doudna J."/>
            <person name="Cate J.H.D."/>
            <person name="Banfield J.F."/>
        </authorList>
    </citation>
    <scope>NUCLEOTIDE SEQUENCE</scope>
    <source>
        <strain evidence="2">NC_groundwater_717_Ag_S-0.2um_59_8</strain>
    </source>
</reference>
<feature type="domain" description="Cupin type-2" evidence="1">
    <location>
        <begin position="46"/>
        <end position="105"/>
    </location>
</feature>
<comment type="caution">
    <text evidence="2">The sequence shown here is derived from an EMBL/GenBank/DDBJ whole genome shotgun (WGS) entry which is preliminary data.</text>
</comment>
<protein>
    <submittedName>
        <fullName evidence="2">Cupin domain-containing protein</fullName>
    </submittedName>
</protein>
<evidence type="ECO:0000259" key="1">
    <source>
        <dbReference type="Pfam" id="PF07883"/>
    </source>
</evidence>
<dbReference type="Pfam" id="PF07883">
    <property type="entry name" value="Cupin_2"/>
    <property type="match status" value="1"/>
</dbReference>
<dbReference type="SUPFAM" id="SSF51182">
    <property type="entry name" value="RmlC-like cupins"/>
    <property type="match status" value="1"/>
</dbReference>
<accession>A0A932GR17</accession>
<dbReference type="EMBL" id="JACPSX010000235">
    <property type="protein sequence ID" value="MBI3015786.1"/>
    <property type="molecule type" value="Genomic_DNA"/>
</dbReference>
<proteinExistence type="predicted"/>
<dbReference type="InterPro" id="IPR013096">
    <property type="entry name" value="Cupin_2"/>
</dbReference>
<organism evidence="2 3">
    <name type="scientific">Tectimicrobiota bacterium</name>
    <dbReference type="NCBI Taxonomy" id="2528274"/>
    <lineage>
        <taxon>Bacteria</taxon>
        <taxon>Pseudomonadati</taxon>
        <taxon>Nitrospinota/Tectimicrobiota group</taxon>
        <taxon>Candidatus Tectimicrobiota</taxon>
    </lineage>
</organism>
<dbReference type="Proteomes" id="UP000741360">
    <property type="component" value="Unassembled WGS sequence"/>
</dbReference>
<dbReference type="AlphaFoldDB" id="A0A932GR17"/>
<dbReference type="Gene3D" id="2.60.120.10">
    <property type="entry name" value="Jelly Rolls"/>
    <property type="match status" value="1"/>
</dbReference>